<keyword evidence="3" id="KW-1185">Reference proteome</keyword>
<dbReference type="AlphaFoldDB" id="A5E0M5"/>
<feature type="compositionally biased region" description="Basic and acidic residues" evidence="1">
    <location>
        <begin position="538"/>
        <end position="559"/>
    </location>
</feature>
<evidence type="ECO:0000313" key="2">
    <source>
        <dbReference type="EMBL" id="EDK44983.1"/>
    </source>
</evidence>
<organism evidence="2 3">
    <name type="scientific">Lodderomyces elongisporus (strain ATCC 11503 / CBS 2605 / JCM 1781 / NBRC 1676 / NRRL YB-4239)</name>
    <name type="common">Yeast</name>
    <name type="synonym">Saccharomyces elongisporus</name>
    <dbReference type="NCBI Taxonomy" id="379508"/>
    <lineage>
        <taxon>Eukaryota</taxon>
        <taxon>Fungi</taxon>
        <taxon>Dikarya</taxon>
        <taxon>Ascomycota</taxon>
        <taxon>Saccharomycotina</taxon>
        <taxon>Pichiomycetes</taxon>
        <taxon>Debaryomycetaceae</taxon>
        <taxon>Candida/Lodderomyces clade</taxon>
        <taxon>Lodderomyces</taxon>
    </lineage>
</organism>
<feature type="compositionally biased region" description="Low complexity" evidence="1">
    <location>
        <begin position="342"/>
        <end position="353"/>
    </location>
</feature>
<dbReference type="KEGG" id="lel:PVL30_002656"/>
<sequence>MADVEPYQDPILTLVQDSNLNRDHAKSSQLIKLIREISERKLNKLCSTCFVILQTLDKIQLKFKSWEFLSLDYNSDTHFVNNDDKIKIFNTGVADKVIVACTELNIKMVKISSDIDLVSKLSKLLSVKDLMSDEGTILTSLLLRIIKSKNEIIEELSIFYSKAKLILIGRDLEILNEGVGVGARGGSESDYNEGEADYDEEKDTINYYKTFIVELLRQLNDAILANDFDAKYECLAVINDLEKMFEKYKMERMIDKSIEEHEYQQQEEAHLRELNTYGKRGDTRQHNHGSQPGHQRHHNHHHQHHNSPEHLDPHDNLESAATTATTATDPHSIFDMDNDGASPSSSSSSSSGSHIPEDTFSEYSLSSSIQLPMVRSITNTNHKNNNHQQQQQQQRSRADSVYSYGSHSLYKSTISEELPYLMTAFSSAKNFKEDVSHYKQEEEQYDSEKENKTKAEKRIKSKEPRKEETVEEKPFQKRPFFHKALNLPNSSLYSETNFVRSQQQYQYQNQQPMMNPLMGNSLLRTLGIRPQVISVPEESVRKEEDREMQRRSSPRKDLRPDLKVIKDGHVATKRKLLLTEENIGYLNKEVID</sequence>
<dbReference type="HOGENOM" id="CLU_525788_0_0_1"/>
<protein>
    <submittedName>
        <fullName evidence="2">Uncharacterized protein</fullName>
    </submittedName>
</protein>
<feature type="compositionally biased region" description="Low complexity" evidence="1">
    <location>
        <begin position="379"/>
        <end position="394"/>
    </location>
</feature>
<feature type="region of interest" description="Disordered" evidence="1">
    <location>
        <begin position="329"/>
        <end position="359"/>
    </location>
</feature>
<dbReference type="VEuPathDB" id="FungiDB:LELG_03162"/>
<dbReference type="OMA" id="AKYECLA"/>
<feature type="region of interest" description="Disordered" evidence="1">
    <location>
        <begin position="379"/>
        <end position="401"/>
    </location>
</feature>
<dbReference type="InParanoid" id="A5E0M5"/>
<dbReference type="Proteomes" id="UP000001996">
    <property type="component" value="Unassembled WGS sequence"/>
</dbReference>
<feature type="compositionally biased region" description="Basic residues" evidence="1">
    <location>
        <begin position="294"/>
        <end position="305"/>
    </location>
</feature>
<accession>A5E0M5</accession>
<evidence type="ECO:0000313" key="3">
    <source>
        <dbReference type="Proteomes" id="UP000001996"/>
    </source>
</evidence>
<feature type="region of interest" description="Disordered" evidence="1">
    <location>
        <begin position="279"/>
        <end position="316"/>
    </location>
</feature>
<feature type="region of interest" description="Disordered" evidence="1">
    <location>
        <begin position="439"/>
        <end position="474"/>
    </location>
</feature>
<evidence type="ECO:0000256" key="1">
    <source>
        <dbReference type="SAM" id="MobiDB-lite"/>
    </source>
</evidence>
<dbReference type="GeneID" id="5232851"/>
<dbReference type="OrthoDB" id="4021219at2759"/>
<dbReference type="EMBL" id="CH981527">
    <property type="protein sequence ID" value="EDK44983.1"/>
    <property type="molecule type" value="Genomic_DNA"/>
</dbReference>
<feature type="region of interest" description="Disordered" evidence="1">
    <location>
        <begin position="537"/>
        <end position="559"/>
    </location>
</feature>
<name>A5E0M5_LODEL</name>
<dbReference type="eggNOG" id="ENOG502RNI7">
    <property type="taxonomic scope" value="Eukaryota"/>
</dbReference>
<reference evidence="2 3" key="1">
    <citation type="journal article" date="2009" name="Nature">
        <title>Evolution of pathogenicity and sexual reproduction in eight Candida genomes.</title>
        <authorList>
            <person name="Butler G."/>
            <person name="Rasmussen M.D."/>
            <person name="Lin M.F."/>
            <person name="Santos M.A."/>
            <person name="Sakthikumar S."/>
            <person name="Munro C.A."/>
            <person name="Rheinbay E."/>
            <person name="Grabherr M."/>
            <person name="Forche A."/>
            <person name="Reedy J.L."/>
            <person name="Agrafioti I."/>
            <person name="Arnaud M.B."/>
            <person name="Bates S."/>
            <person name="Brown A.J."/>
            <person name="Brunke S."/>
            <person name="Costanzo M.C."/>
            <person name="Fitzpatrick D.A."/>
            <person name="de Groot P.W."/>
            <person name="Harris D."/>
            <person name="Hoyer L.L."/>
            <person name="Hube B."/>
            <person name="Klis F.M."/>
            <person name="Kodira C."/>
            <person name="Lennard N."/>
            <person name="Logue M.E."/>
            <person name="Martin R."/>
            <person name="Neiman A.M."/>
            <person name="Nikolaou E."/>
            <person name="Quail M.A."/>
            <person name="Quinn J."/>
            <person name="Santos M.C."/>
            <person name="Schmitzberger F.F."/>
            <person name="Sherlock G."/>
            <person name="Shah P."/>
            <person name="Silverstein K.A."/>
            <person name="Skrzypek M.S."/>
            <person name="Soll D."/>
            <person name="Staggs R."/>
            <person name="Stansfield I."/>
            <person name="Stumpf M.P."/>
            <person name="Sudbery P.E."/>
            <person name="Srikantha T."/>
            <person name="Zeng Q."/>
            <person name="Berman J."/>
            <person name="Berriman M."/>
            <person name="Heitman J."/>
            <person name="Gow N.A."/>
            <person name="Lorenz M.C."/>
            <person name="Birren B.W."/>
            <person name="Kellis M."/>
            <person name="Cuomo C.A."/>
        </authorList>
    </citation>
    <scope>NUCLEOTIDE SEQUENCE [LARGE SCALE GENOMIC DNA]</scope>
    <source>
        <strain evidence="3">ATCC 11503 / BCRC 21390 / CBS 2605 / JCM 1781 / NBRC 1676 / NRRL YB-4239</strain>
    </source>
</reference>
<proteinExistence type="predicted"/>
<gene>
    <name evidence="2" type="ORF">LELG_03162</name>
</gene>
<feature type="compositionally biased region" description="Basic and acidic residues" evidence="1">
    <location>
        <begin position="306"/>
        <end position="316"/>
    </location>
</feature>